<dbReference type="AlphaFoldDB" id="A0A1M7QVR7"/>
<keyword evidence="2" id="KW-1185">Reference proteome</keyword>
<dbReference type="RefSeq" id="WP_072786895.1">
    <property type="nucleotide sequence ID" value="NZ_FRCX01000008.1"/>
</dbReference>
<dbReference type="OrthoDB" id="8781288at2"/>
<dbReference type="Proteomes" id="UP000184339">
    <property type="component" value="Unassembled WGS sequence"/>
</dbReference>
<organism evidence="1 2">
    <name type="scientific">Duganella sacchari</name>
    <dbReference type="NCBI Taxonomy" id="551987"/>
    <lineage>
        <taxon>Bacteria</taxon>
        <taxon>Pseudomonadati</taxon>
        <taxon>Pseudomonadota</taxon>
        <taxon>Betaproteobacteria</taxon>
        <taxon>Burkholderiales</taxon>
        <taxon>Oxalobacteraceae</taxon>
        <taxon>Telluria group</taxon>
        <taxon>Duganella</taxon>
    </lineage>
</organism>
<dbReference type="EMBL" id="FRCX01000008">
    <property type="protein sequence ID" value="SHN35920.1"/>
    <property type="molecule type" value="Genomic_DNA"/>
</dbReference>
<protein>
    <submittedName>
        <fullName evidence="1">Uncharacterized protein</fullName>
    </submittedName>
</protein>
<dbReference type="STRING" id="551987.SAMN05192549_108107"/>
<accession>A0A1M7QVR7</accession>
<evidence type="ECO:0000313" key="2">
    <source>
        <dbReference type="Proteomes" id="UP000184339"/>
    </source>
</evidence>
<proteinExistence type="predicted"/>
<evidence type="ECO:0000313" key="1">
    <source>
        <dbReference type="EMBL" id="SHN35920.1"/>
    </source>
</evidence>
<reference evidence="2" key="1">
    <citation type="submission" date="2016-11" db="EMBL/GenBank/DDBJ databases">
        <authorList>
            <person name="Varghese N."/>
            <person name="Submissions S."/>
        </authorList>
    </citation>
    <scope>NUCLEOTIDE SEQUENCE [LARGE SCALE GENOMIC DNA]</scope>
    <source>
        <strain evidence="2">Sac-22</strain>
    </source>
</reference>
<sequence>MKLCGVKIPDDIEIPEIDPESKAELDELRTSSIREREERKRRLADSPLAPFIAKMKVAPLPPDADKPLTFNVEGLRDLSPWARARILYVMRDQVSD</sequence>
<name>A0A1M7QVR7_9BURK</name>
<gene>
    <name evidence="1" type="ORF">SAMN05192549_108107</name>
</gene>